<evidence type="ECO:0000256" key="2">
    <source>
        <dbReference type="ARBA" id="ARBA00005781"/>
    </source>
</evidence>
<evidence type="ECO:0000256" key="6">
    <source>
        <dbReference type="HAMAP-Rule" id="MF_00402"/>
    </source>
</evidence>
<accession>A0A347ZNC9</accession>
<keyword evidence="9" id="KW-1185">Reference proteome</keyword>
<dbReference type="PIRSF" id="PIRSF002191">
    <property type="entry name" value="Ribosomal_L19"/>
    <property type="match status" value="1"/>
</dbReference>
<comment type="function">
    <text evidence="1 6 7">This protein is located at the 30S-50S ribosomal subunit interface and may play a role in the structure and function of the aminoacyl-tRNA binding site.</text>
</comment>
<dbReference type="GO" id="GO:0003735">
    <property type="term" value="F:structural constituent of ribosome"/>
    <property type="evidence" value="ECO:0007669"/>
    <property type="project" value="InterPro"/>
</dbReference>
<comment type="caution">
    <text evidence="8">The sequence shown here is derived from an EMBL/GenBank/DDBJ whole genome shotgun (WGS) entry which is preliminary data.</text>
</comment>
<evidence type="ECO:0000256" key="1">
    <source>
        <dbReference type="ARBA" id="ARBA00002349"/>
    </source>
</evidence>
<evidence type="ECO:0000256" key="7">
    <source>
        <dbReference type="RuleBase" id="RU000559"/>
    </source>
</evidence>
<evidence type="ECO:0000256" key="3">
    <source>
        <dbReference type="ARBA" id="ARBA00022980"/>
    </source>
</evidence>
<protein>
    <recommendedName>
        <fullName evidence="5 6">Large ribosomal subunit protein bL19</fullName>
    </recommendedName>
</protein>
<keyword evidence="4 6" id="KW-0687">Ribonucleoprotein</keyword>
<dbReference type="InterPro" id="IPR038657">
    <property type="entry name" value="Ribosomal_bL19_sf"/>
</dbReference>
<evidence type="ECO:0000313" key="9">
    <source>
        <dbReference type="Proteomes" id="UP000256388"/>
    </source>
</evidence>
<dbReference type="EMBL" id="QUMS01000002">
    <property type="protein sequence ID" value="REG08412.1"/>
    <property type="molecule type" value="Genomic_DNA"/>
</dbReference>
<dbReference type="InterPro" id="IPR008991">
    <property type="entry name" value="Translation_prot_SH3-like_sf"/>
</dbReference>
<dbReference type="SUPFAM" id="SSF50104">
    <property type="entry name" value="Translation proteins SH3-like domain"/>
    <property type="match status" value="1"/>
</dbReference>
<proteinExistence type="inferred from homology"/>
<dbReference type="PRINTS" id="PR00061">
    <property type="entry name" value="RIBOSOMALL19"/>
</dbReference>
<comment type="similarity">
    <text evidence="2 6 7">Belongs to the bacterial ribosomal protein bL19 family.</text>
</comment>
<dbReference type="HAMAP" id="MF_00402">
    <property type="entry name" value="Ribosomal_bL19"/>
    <property type="match status" value="1"/>
</dbReference>
<keyword evidence="3 6" id="KW-0689">Ribosomal protein</keyword>
<organism evidence="8 9">
    <name type="scientific">Pelolinea submarina</name>
    <dbReference type="NCBI Taxonomy" id="913107"/>
    <lineage>
        <taxon>Bacteria</taxon>
        <taxon>Bacillati</taxon>
        <taxon>Chloroflexota</taxon>
        <taxon>Anaerolineae</taxon>
        <taxon>Anaerolineales</taxon>
        <taxon>Anaerolineaceae</taxon>
        <taxon>Pelolinea</taxon>
    </lineage>
</organism>
<dbReference type="InterPro" id="IPR001857">
    <property type="entry name" value="Ribosomal_bL19"/>
</dbReference>
<evidence type="ECO:0000256" key="5">
    <source>
        <dbReference type="ARBA" id="ARBA00035171"/>
    </source>
</evidence>
<dbReference type="PANTHER" id="PTHR15680:SF9">
    <property type="entry name" value="LARGE RIBOSOMAL SUBUNIT PROTEIN BL19M"/>
    <property type="match status" value="1"/>
</dbReference>
<dbReference type="InterPro" id="IPR018257">
    <property type="entry name" value="Ribosomal_bL19_CS"/>
</dbReference>
<dbReference type="GO" id="GO:0006412">
    <property type="term" value="P:translation"/>
    <property type="evidence" value="ECO:0007669"/>
    <property type="project" value="UniProtKB-UniRule"/>
</dbReference>
<dbReference type="Proteomes" id="UP000256388">
    <property type="component" value="Unassembled WGS sequence"/>
</dbReference>
<sequence length="115" mass="13061">MSDLIKSIEAPVNPNVPALLPGDSVSVHVKIVEGERERIQEFKGTVIAMSNKSNQETFTVRRIASNGIGVERTFLMRSPRVDKVVVERHGKVRRAKLFYLRERTGKKARLKEKFS</sequence>
<gene>
    <name evidence="6" type="primary">rplS</name>
    <name evidence="8" type="ORF">DFR64_1779</name>
</gene>
<dbReference type="AlphaFoldDB" id="A0A347ZNC9"/>
<dbReference type="OrthoDB" id="9803541at2"/>
<dbReference type="NCBIfam" id="TIGR01024">
    <property type="entry name" value="rplS_bact"/>
    <property type="match status" value="1"/>
</dbReference>
<dbReference type="GO" id="GO:0022625">
    <property type="term" value="C:cytosolic large ribosomal subunit"/>
    <property type="evidence" value="ECO:0007669"/>
    <property type="project" value="TreeGrafter"/>
</dbReference>
<dbReference type="Pfam" id="PF01245">
    <property type="entry name" value="Ribosomal_L19"/>
    <property type="match status" value="1"/>
</dbReference>
<reference evidence="8 9" key="1">
    <citation type="submission" date="2018-08" db="EMBL/GenBank/DDBJ databases">
        <title>Genomic Encyclopedia of Type Strains, Phase IV (KMG-IV): sequencing the most valuable type-strain genomes for metagenomic binning, comparative biology and taxonomic classification.</title>
        <authorList>
            <person name="Goeker M."/>
        </authorList>
    </citation>
    <scope>NUCLEOTIDE SEQUENCE [LARGE SCALE GENOMIC DNA]</scope>
    <source>
        <strain evidence="8 9">DSM 23923</strain>
    </source>
</reference>
<dbReference type="Gene3D" id="2.30.30.790">
    <property type="match status" value="1"/>
</dbReference>
<dbReference type="RefSeq" id="WP_116225068.1">
    <property type="nucleotide sequence ID" value="NZ_AP018437.1"/>
</dbReference>
<dbReference type="PANTHER" id="PTHR15680">
    <property type="entry name" value="RIBOSOMAL PROTEIN L19"/>
    <property type="match status" value="1"/>
</dbReference>
<name>A0A347ZNC9_9CHLR</name>
<evidence type="ECO:0000256" key="4">
    <source>
        <dbReference type="ARBA" id="ARBA00023274"/>
    </source>
</evidence>
<dbReference type="PROSITE" id="PS01015">
    <property type="entry name" value="RIBOSOMAL_L19"/>
    <property type="match status" value="1"/>
</dbReference>
<evidence type="ECO:0000313" key="8">
    <source>
        <dbReference type="EMBL" id="REG08412.1"/>
    </source>
</evidence>